<feature type="chain" id="PRO_5002869576" description="Phytase-like domain-containing protein" evidence="1">
    <location>
        <begin position="20"/>
        <end position="790"/>
    </location>
</feature>
<dbReference type="InterPro" id="IPR015943">
    <property type="entry name" value="WD40/YVTN_repeat-like_dom_sf"/>
</dbReference>
<dbReference type="HOGENOM" id="CLU_010077_0_0_1"/>
<feature type="domain" description="Phytase-like" evidence="2">
    <location>
        <begin position="476"/>
        <end position="767"/>
    </location>
</feature>
<dbReference type="Proteomes" id="UP000001449">
    <property type="component" value="Chromosome 9"/>
</dbReference>
<evidence type="ECO:0000313" key="4">
    <source>
        <dbReference type="Proteomes" id="UP000001449"/>
    </source>
</evidence>
<dbReference type="PANTHER" id="PTHR46928:SF1">
    <property type="entry name" value="MESENCHYME-SPECIFIC CELL SURFACE GLYCOPROTEIN"/>
    <property type="match status" value="1"/>
</dbReference>
<dbReference type="GeneID" id="7449328"/>
<dbReference type="EMBL" id="CM000645">
    <property type="protein sequence ID" value="EED90220.1"/>
    <property type="molecule type" value="Genomic_DNA"/>
</dbReference>
<dbReference type="RefSeq" id="XP_002292245.1">
    <property type="nucleotide sequence ID" value="XM_002292209.1"/>
</dbReference>
<name>B8C850_THAPS</name>
<keyword evidence="4" id="KW-1185">Reference proteome</keyword>
<dbReference type="SUPFAM" id="SSF63829">
    <property type="entry name" value="Calcium-dependent phosphotriesterase"/>
    <property type="match status" value="1"/>
</dbReference>
<dbReference type="eggNOG" id="ENOG502SIDT">
    <property type="taxonomic scope" value="Eukaryota"/>
</dbReference>
<dbReference type="PaxDb" id="35128-Thaps8004"/>
<dbReference type="KEGG" id="tps:THAPSDRAFT_8004"/>
<dbReference type="SUPFAM" id="SSF50956">
    <property type="entry name" value="Thermostable phytase (3-phytase)"/>
    <property type="match status" value="1"/>
</dbReference>
<dbReference type="SUPFAM" id="SSF75011">
    <property type="entry name" value="3-carboxy-cis,cis-mucoante lactonizing enzyme"/>
    <property type="match status" value="1"/>
</dbReference>
<evidence type="ECO:0000313" key="3">
    <source>
        <dbReference type="EMBL" id="EED90220.1"/>
    </source>
</evidence>
<dbReference type="InterPro" id="IPR052956">
    <property type="entry name" value="Mesenchyme-surface_protein"/>
</dbReference>
<dbReference type="Gene3D" id="2.130.10.10">
    <property type="entry name" value="YVTN repeat-like/Quinoprotein amine dehydrogenase"/>
    <property type="match status" value="1"/>
</dbReference>
<organism evidence="3 4">
    <name type="scientific">Thalassiosira pseudonana</name>
    <name type="common">Marine diatom</name>
    <name type="synonym">Cyclotella nana</name>
    <dbReference type="NCBI Taxonomy" id="35128"/>
    <lineage>
        <taxon>Eukaryota</taxon>
        <taxon>Sar</taxon>
        <taxon>Stramenopiles</taxon>
        <taxon>Ochrophyta</taxon>
        <taxon>Bacillariophyta</taxon>
        <taxon>Coscinodiscophyceae</taxon>
        <taxon>Thalassiosirophycidae</taxon>
        <taxon>Thalassiosirales</taxon>
        <taxon>Thalassiosiraceae</taxon>
        <taxon>Thalassiosira</taxon>
    </lineage>
</organism>
<dbReference type="OMA" id="ITACEVD"/>
<evidence type="ECO:0000259" key="2">
    <source>
        <dbReference type="Pfam" id="PF13449"/>
    </source>
</evidence>
<feature type="signal peptide" evidence="1">
    <location>
        <begin position="1"/>
        <end position="19"/>
    </location>
</feature>
<dbReference type="FunFam" id="2.130.10.10:FF:003639">
    <property type="entry name" value="Gll0893 protein"/>
    <property type="match status" value="1"/>
</dbReference>
<dbReference type="AlphaFoldDB" id="B8C850"/>
<proteinExistence type="predicted"/>
<keyword evidence="1" id="KW-0732">Signal</keyword>
<reference evidence="3 4" key="1">
    <citation type="journal article" date="2004" name="Science">
        <title>The genome of the diatom Thalassiosira pseudonana: ecology, evolution, and metabolism.</title>
        <authorList>
            <person name="Armbrust E.V."/>
            <person name="Berges J.A."/>
            <person name="Bowler C."/>
            <person name="Green B.R."/>
            <person name="Martinez D."/>
            <person name="Putnam N.H."/>
            <person name="Zhou S."/>
            <person name="Allen A.E."/>
            <person name="Apt K.E."/>
            <person name="Bechner M."/>
            <person name="Brzezinski M.A."/>
            <person name="Chaal B.K."/>
            <person name="Chiovitti A."/>
            <person name="Davis A.K."/>
            <person name="Demarest M.S."/>
            <person name="Detter J.C."/>
            <person name="Glavina T."/>
            <person name="Goodstein D."/>
            <person name="Hadi M.Z."/>
            <person name="Hellsten U."/>
            <person name="Hildebrand M."/>
            <person name="Jenkins B.D."/>
            <person name="Jurka J."/>
            <person name="Kapitonov V.V."/>
            <person name="Kroger N."/>
            <person name="Lau W.W."/>
            <person name="Lane T.W."/>
            <person name="Larimer F.W."/>
            <person name="Lippmeier J.C."/>
            <person name="Lucas S."/>
            <person name="Medina M."/>
            <person name="Montsant A."/>
            <person name="Obornik M."/>
            <person name="Parker M.S."/>
            <person name="Palenik B."/>
            <person name="Pazour G.J."/>
            <person name="Richardson P.M."/>
            <person name="Rynearson T.A."/>
            <person name="Saito M.A."/>
            <person name="Schwartz D.C."/>
            <person name="Thamatrakoln K."/>
            <person name="Valentin K."/>
            <person name="Vardi A."/>
            <person name="Wilkerson F.P."/>
            <person name="Rokhsar D.S."/>
        </authorList>
    </citation>
    <scope>NUCLEOTIDE SEQUENCE [LARGE SCALE GENOMIC DNA]</scope>
    <source>
        <strain evidence="3 4">CCMP1335</strain>
    </source>
</reference>
<dbReference type="InParanoid" id="B8C850"/>
<dbReference type="PANTHER" id="PTHR46928">
    <property type="entry name" value="MESENCHYME-SPECIFIC CELL SURFACE GLYCOPROTEIN"/>
    <property type="match status" value="1"/>
</dbReference>
<protein>
    <recommendedName>
        <fullName evidence="2">Phytase-like domain-containing protein</fullName>
    </recommendedName>
</protein>
<gene>
    <name evidence="3" type="ORF">THAPSDRAFT_8004</name>
</gene>
<evidence type="ECO:0000256" key="1">
    <source>
        <dbReference type="SAM" id="SignalP"/>
    </source>
</evidence>
<reference evidence="3 4" key="2">
    <citation type="journal article" date="2008" name="Nature">
        <title>The Phaeodactylum genome reveals the evolutionary history of diatom genomes.</title>
        <authorList>
            <person name="Bowler C."/>
            <person name="Allen A.E."/>
            <person name="Badger J.H."/>
            <person name="Grimwood J."/>
            <person name="Jabbari K."/>
            <person name="Kuo A."/>
            <person name="Maheswari U."/>
            <person name="Martens C."/>
            <person name="Maumus F."/>
            <person name="Otillar R.P."/>
            <person name="Rayko E."/>
            <person name="Salamov A."/>
            <person name="Vandepoele K."/>
            <person name="Beszteri B."/>
            <person name="Gruber A."/>
            <person name="Heijde M."/>
            <person name="Katinka M."/>
            <person name="Mock T."/>
            <person name="Valentin K."/>
            <person name="Verret F."/>
            <person name="Berges J.A."/>
            <person name="Brownlee C."/>
            <person name="Cadoret J.P."/>
            <person name="Chiovitti A."/>
            <person name="Choi C.J."/>
            <person name="Coesel S."/>
            <person name="De Martino A."/>
            <person name="Detter J.C."/>
            <person name="Durkin C."/>
            <person name="Falciatore A."/>
            <person name="Fournet J."/>
            <person name="Haruta M."/>
            <person name="Huysman M.J."/>
            <person name="Jenkins B.D."/>
            <person name="Jiroutova K."/>
            <person name="Jorgensen R.E."/>
            <person name="Joubert Y."/>
            <person name="Kaplan A."/>
            <person name="Kroger N."/>
            <person name="Kroth P.G."/>
            <person name="La Roche J."/>
            <person name="Lindquist E."/>
            <person name="Lommer M."/>
            <person name="Martin-Jezequel V."/>
            <person name="Lopez P.J."/>
            <person name="Lucas S."/>
            <person name="Mangogna M."/>
            <person name="McGinnis K."/>
            <person name="Medlin L.K."/>
            <person name="Montsant A."/>
            <person name="Oudot-Le Secq M.P."/>
            <person name="Napoli C."/>
            <person name="Obornik M."/>
            <person name="Parker M.S."/>
            <person name="Petit J.L."/>
            <person name="Porcel B.M."/>
            <person name="Poulsen N."/>
            <person name="Robison M."/>
            <person name="Rychlewski L."/>
            <person name="Rynearson T.A."/>
            <person name="Schmutz J."/>
            <person name="Shapiro H."/>
            <person name="Siaut M."/>
            <person name="Stanley M."/>
            <person name="Sussman M.R."/>
            <person name="Taylor A.R."/>
            <person name="Vardi A."/>
            <person name="von Dassow P."/>
            <person name="Vyverman W."/>
            <person name="Willis A."/>
            <person name="Wyrwicz L.S."/>
            <person name="Rokhsar D.S."/>
            <person name="Weissenbach J."/>
            <person name="Armbrust E.V."/>
            <person name="Green B.R."/>
            <person name="Van de Peer Y."/>
            <person name="Grigoriev I.V."/>
        </authorList>
    </citation>
    <scope>NUCLEOTIDE SEQUENCE [LARGE SCALE GENOMIC DNA]</scope>
    <source>
        <strain evidence="3 4">CCMP1335</strain>
    </source>
</reference>
<dbReference type="InterPro" id="IPR027372">
    <property type="entry name" value="Phytase-like_dom"/>
</dbReference>
<dbReference type="Pfam" id="PF13449">
    <property type="entry name" value="Phytase-like"/>
    <property type="match status" value="1"/>
</dbReference>
<sequence length="790" mass="86033">MKFASALLLLASSPLLSAAKKIHVSDSRGLTDARELRAKTRKRTRGGKSQKGEGEYFHRISNYFICTLLTDGCDNGDETVAEIVAATDDGMTLVYTDSEKEQIGLVDITDPANPIGLGTIPMDGEPTSVAVHGNFAVVAVNTSYNYIITTGELKILNIDEARIVRSIDLGGQPDSVAFRGSSSSLNSSPDGNYIVIAIENERDEDLGSGEPPQLPAGFVVVWVSTPVEVTGLPGVRFPTDPEPEYVSVNSNNIAVVTLQENNAILLIDLVTKMVTDSFTAGTVDLKKIDIDEEDVIDQSSTLYDVPREPDGVAWVDNDYFITADEGDMDGGSRGFTIFNKMGEVVWGSGSELDQIAASLGHYPESRSGNKGSEPENVSIGTFGGKKLAFINGERSNLVFVYDISNIKKPKYVQALPTSVGPEGSLTIPSRGLMITACEVDSRDDKIRSTLSIYQYGFDEPAYPTLMSERGRSGVAIPWSAMSGLSPGKGHNLYAVEDSYYAKSRFFKISTKDYPYIVEKATRIVDKDDIFANFNVDNDVADGFGADELGAMINSDKTVNIDPEGIALDDDGYFWIASEGSGSYGSAERLNFIFKVNDKGHIKKVVTLPDDVAAKQRNWGLEGIAFVPKDDYGGKGLMVVCLQRAWDGNDHPLLLAFDIEDEQWVADFDYPLDAAANGWVGLSDITYIPGTGEFLILERDNQGGPDARIKRIYSVDLLNSDPDVLLDKSLVIDLLDGLRFFTQGLVPEKLEGLAFTEDGNLFLMNDNDGVDDNNGATYLWNLSEMDYDSEQ</sequence>
<accession>B8C850</accession>